<evidence type="ECO:0000313" key="1">
    <source>
        <dbReference type="EMBL" id="MFD0862861.1"/>
    </source>
</evidence>
<dbReference type="RefSeq" id="WP_386408391.1">
    <property type="nucleotide sequence ID" value="NZ_JBHTJH010000017.1"/>
</dbReference>
<name>A0ABW3D1L0_9FLAO</name>
<dbReference type="Proteomes" id="UP001596978">
    <property type="component" value="Unassembled WGS sequence"/>
</dbReference>
<dbReference type="Pfam" id="PF08811">
    <property type="entry name" value="DUF1800"/>
    <property type="match status" value="1"/>
</dbReference>
<reference evidence="2" key="1">
    <citation type="journal article" date="2019" name="Int. J. Syst. Evol. Microbiol.">
        <title>The Global Catalogue of Microorganisms (GCM) 10K type strain sequencing project: providing services to taxonomists for standard genome sequencing and annotation.</title>
        <authorList>
            <consortium name="The Broad Institute Genomics Platform"/>
            <consortium name="The Broad Institute Genome Sequencing Center for Infectious Disease"/>
            <person name="Wu L."/>
            <person name="Ma J."/>
        </authorList>
    </citation>
    <scope>NUCLEOTIDE SEQUENCE [LARGE SCALE GENOMIC DNA]</scope>
    <source>
        <strain evidence="2">CCUG 62952</strain>
    </source>
</reference>
<proteinExistence type="predicted"/>
<protein>
    <submittedName>
        <fullName evidence="1">DUF1800 family protein</fullName>
    </submittedName>
</protein>
<dbReference type="InterPro" id="IPR014917">
    <property type="entry name" value="DUF1800"/>
</dbReference>
<keyword evidence="2" id="KW-1185">Reference proteome</keyword>
<gene>
    <name evidence="1" type="ORF">ACFQ1M_11665</name>
</gene>
<organism evidence="1 2">
    <name type="scientific">Sungkyunkwania multivorans</name>
    <dbReference type="NCBI Taxonomy" id="1173618"/>
    <lineage>
        <taxon>Bacteria</taxon>
        <taxon>Pseudomonadati</taxon>
        <taxon>Bacteroidota</taxon>
        <taxon>Flavobacteriia</taxon>
        <taxon>Flavobacteriales</taxon>
        <taxon>Flavobacteriaceae</taxon>
        <taxon>Sungkyunkwania</taxon>
    </lineage>
</organism>
<evidence type="ECO:0000313" key="2">
    <source>
        <dbReference type="Proteomes" id="UP001596978"/>
    </source>
</evidence>
<comment type="caution">
    <text evidence="1">The sequence shown here is derived from an EMBL/GenBank/DDBJ whole genome shotgun (WGS) entry which is preliminary data.</text>
</comment>
<sequence>MNTLAPCNEASLAVYIPSVENPWNKQKVINTYKRLGFGASQSQIITALSQSPSDFIDALVDEAINMPPTAAPIWANWEYGDYANFDEENQQQLDGWRIQALDDMLNNNLRDRLTFFWSNHFVTRLEQYYCAPQLFKYYNLLQIHAIGDFKQFVHDIGLTPAMLIFLNGVQNTKFSPNENYARELYELFTLGENNGYTQQDIVETSRALTGYNATNGYCTDISFNSFFFDDGEKTIFGRTGNWDYKDVIDVLFEERAPLIATFICRKLYKFFVSNEVNETIVSQMATTFLDTSNYFQIGPVLRQLFKSEHFFDQKNDGVILKSPFDLTLGFMKETEFAFSQDEKGAVLYFNSVLGQEIFQPVDVAGWQRDKDWINTSTITGRWLIMQWMCWWVWNSNQDAFRNFALNVSSSDNDPAIIAKDIIDRLVSKELHSTIDYDTATDVLKGDVPQNYYDSGQWNLYWDTVPWQVINLFFYIIKMPEFQLK</sequence>
<dbReference type="EMBL" id="JBHTJH010000017">
    <property type="protein sequence ID" value="MFD0862861.1"/>
    <property type="molecule type" value="Genomic_DNA"/>
</dbReference>
<accession>A0ABW3D1L0</accession>